<gene>
    <name evidence="7" type="ORF">H1191_05355</name>
</gene>
<dbReference type="GO" id="GO:1904680">
    <property type="term" value="F:peptide transmembrane transporter activity"/>
    <property type="evidence" value="ECO:0007669"/>
    <property type="project" value="TreeGrafter"/>
</dbReference>
<sequence length="552" mass="62488">MQTSWKAILGVVLSASLVLGGCGGMGLTKGGSEGVNSLSENQVLRMSEQKELQTLDSAKASEMISFNVLNNVQEGLMRMGKEKQPEFGIAQDVDISPDKKTYTFKLRDDATWSDGKPVTAMDFEYGWKRALDPKTKSEYAYMLYPIVNAEEYNTGKVSSEKVGVKATNETTLVVKLKQPMINFLSMTTMTTYMPQRADIVAKYKNEYGTKADKVVYNGPFKVTKWTNQEVALTKNDQYWDRNAVTLEKVSIITIKDTATGINLYNSGNIDTALLNQAFVDAYKQTPDYVEVELASTCYILLNQKNEFFKNDKIRKAISLAIDREDIIKVMKDGSKPAGALIPPSINGEGNKSFRENGEWVKQDVDKAKKYFAEGLKELGLEKPPTDIEMIGYDATAKRDVAMAIEEQLRVNLGLDIQLNSPPWKVHLDKLRNGDYDMGMLTWGADYNDPINFFEIWQAKNPMNWSNFNNNRYDQLVEQTRRETDQKKQFKLFTEAEKILAGTEGNGMAGFVPLFYASQAYVQKPYVKDLYRHPYGAQYTLKWAYIGKEKEKN</sequence>
<dbReference type="PROSITE" id="PS51257">
    <property type="entry name" value="PROKAR_LIPOPROTEIN"/>
    <property type="match status" value="1"/>
</dbReference>
<dbReference type="Gene3D" id="3.90.76.10">
    <property type="entry name" value="Dipeptide-binding Protein, Domain 1"/>
    <property type="match status" value="1"/>
</dbReference>
<proteinExistence type="inferred from homology"/>
<dbReference type="PIRSF" id="PIRSF002741">
    <property type="entry name" value="MppA"/>
    <property type="match status" value="1"/>
</dbReference>
<evidence type="ECO:0000313" key="8">
    <source>
        <dbReference type="Proteomes" id="UP000535491"/>
    </source>
</evidence>
<comment type="caution">
    <text evidence="7">The sequence shown here is derived from an EMBL/GenBank/DDBJ whole genome shotgun (WGS) entry which is preliminary data.</text>
</comment>
<name>A0A7W2A8E0_9BACL</name>
<dbReference type="FunFam" id="3.90.76.10:FF:000001">
    <property type="entry name" value="Oligopeptide ABC transporter substrate-binding protein"/>
    <property type="match status" value="1"/>
</dbReference>
<evidence type="ECO:0000256" key="5">
    <source>
        <dbReference type="ARBA" id="ARBA00022856"/>
    </source>
</evidence>
<organism evidence="7 8">
    <name type="scientific">Paenactinomyces guangxiensis</name>
    <dbReference type="NCBI Taxonomy" id="1490290"/>
    <lineage>
        <taxon>Bacteria</taxon>
        <taxon>Bacillati</taxon>
        <taxon>Bacillota</taxon>
        <taxon>Bacilli</taxon>
        <taxon>Bacillales</taxon>
        <taxon>Thermoactinomycetaceae</taxon>
        <taxon>Paenactinomyces</taxon>
    </lineage>
</organism>
<dbReference type="SUPFAM" id="SSF53850">
    <property type="entry name" value="Periplasmic binding protein-like II"/>
    <property type="match status" value="1"/>
</dbReference>
<feature type="domain" description="Solute-binding protein family 5" evidence="6">
    <location>
        <begin position="88"/>
        <end position="462"/>
    </location>
</feature>
<keyword evidence="5" id="KW-0571">Peptide transport</keyword>
<dbReference type="PANTHER" id="PTHR30290">
    <property type="entry name" value="PERIPLASMIC BINDING COMPONENT OF ABC TRANSPORTER"/>
    <property type="match status" value="1"/>
</dbReference>
<protein>
    <submittedName>
        <fullName evidence="7">Peptide ABC transporter substrate-binding protein</fullName>
    </submittedName>
</protein>
<keyword evidence="5" id="KW-0653">Protein transport</keyword>
<evidence type="ECO:0000256" key="2">
    <source>
        <dbReference type="ARBA" id="ARBA00005695"/>
    </source>
</evidence>
<dbReference type="InterPro" id="IPR030678">
    <property type="entry name" value="Peptide/Ni-bd"/>
</dbReference>
<dbReference type="Gene3D" id="3.40.190.10">
    <property type="entry name" value="Periplasmic binding protein-like II"/>
    <property type="match status" value="1"/>
</dbReference>
<dbReference type="InterPro" id="IPR000914">
    <property type="entry name" value="SBP_5_dom"/>
</dbReference>
<dbReference type="GO" id="GO:0015833">
    <property type="term" value="P:peptide transport"/>
    <property type="evidence" value="ECO:0007669"/>
    <property type="project" value="UniProtKB-KW"/>
</dbReference>
<reference evidence="7 8" key="1">
    <citation type="submission" date="2020-07" db="EMBL/GenBank/DDBJ databases">
        <authorList>
            <person name="Feng H."/>
        </authorList>
    </citation>
    <scope>NUCLEOTIDE SEQUENCE [LARGE SCALE GENOMIC DNA]</scope>
    <source>
        <strain evidence="8">s-10</strain>
    </source>
</reference>
<evidence type="ECO:0000259" key="6">
    <source>
        <dbReference type="Pfam" id="PF00496"/>
    </source>
</evidence>
<evidence type="ECO:0000313" key="7">
    <source>
        <dbReference type="EMBL" id="MBA4493728.1"/>
    </source>
</evidence>
<evidence type="ECO:0000256" key="1">
    <source>
        <dbReference type="ARBA" id="ARBA00004196"/>
    </source>
</evidence>
<dbReference type="CDD" id="cd08504">
    <property type="entry name" value="PBP2_OppA"/>
    <property type="match status" value="1"/>
</dbReference>
<dbReference type="RefSeq" id="WP_181750963.1">
    <property type="nucleotide sequence ID" value="NZ_JACEIQ010000003.1"/>
</dbReference>
<dbReference type="InterPro" id="IPR039424">
    <property type="entry name" value="SBP_5"/>
</dbReference>
<keyword evidence="3" id="KW-0813">Transport</keyword>
<accession>A0A7W2A8E0</accession>
<dbReference type="PANTHER" id="PTHR30290:SF10">
    <property type="entry name" value="PERIPLASMIC OLIGOPEPTIDE-BINDING PROTEIN-RELATED"/>
    <property type="match status" value="1"/>
</dbReference>
<comment type="subcellular location">
    <subcellularLocation>
        <location evidence="1">Cell envelope</location>
    </subcellularLocation>
</comment>
<keyword evidence="8" id="KW-1185">Reference proteome</keyword>
<comment type="similarity">
    <text evidence="2">Belongs to the bacterial solute-binding protein 5 family.</text>
</comment>
<dbReference type="Gene3D" id="3.10.105.10">
    <property type="entry name" value="Dipeptide-binding Protein, Domain 3"/>
    <property type="match status" value="1"/>
</dbReference>
<dbReference type="AlphaFoldDB" id="A0A7W2A8E0"/>
<dbReference type="Proteomes" id="UP000535491">
    <property type="component" value="Unassembled WGS sequence"/>
</dbReference>
<dbReference type="Pfam" id="PF00496">
    <property type="entry name" value="SBP_bac_5"/>
    <property type="match status" value="1"/>
</dbReference>
<evidence type="ECO:0000256" key="4">
    <source>
        <dbReference type="ARBA" id="ARBA00022729"/>
    </source>
</evidence>
<keyword evidence="4" id="KW-0732">Signal</keyword>
<dbReference type="FunFam" id="3.10.105.10:FF:000001">
    <property type="entry name" value="Oligopeptide ABC transporter, oligopeptide-binding protein"/>
    <property type="match status" value="1"/>
</dbReference>
<dbReference type="GO" id="GO:0030288">
    <property type="term" value="C:outer membrane-bounded periplasmic space"/>
    <property type="evidence" value="ECO:0007669"/>
    <property type="project" value="UniProtKB-ARBA"/>
</dbReference>
<evidence type="ECO:0000256" key="3">
    <source>
        <dbReference type="ARBA" id="ARBA00022448"/>
    </source>
</evidence>
<dbReference type="GO" id="GO:0043190">
    <property type="term" value="C:ATP-binding cassette (ABC) transporter complex"/>
    <property type="evidence" value="ECO:0007669"/>
    <property type="project" value="InterPro"/>
</dbReference>
<dbReference type="EMBL" id="JACEIQ010000003">
    <property type="protein sequence ID" value="MBA4493728.1"/>
    <property type="molecule type" value="Genomic_DNA"/>
</dbReference>